<organism evidence="3 4">
    <name type="scientific">Segatella copri</name>
    <dbReference type="NCBI Taxonomy" id="165179"/>
    <lineage>
        <taxon>Bacteria</taxon>
        <taxon>Pseudomonadati</taxon>
        <taxon>Bacteroidota</taxon>
        <taxon>Bacteroidia</taxon>
        <taxon>Bacteroidales</taxon>
        <taxon>Prevotellaceae</taxon>
        <taxon>Segatella</taxon>
    </lineage>
</organism>
<protein>
    <submittedName>
        <fullName evidence="3">Uncharacterized protein</fullName>
    </submittedName>
</protein>
<dbReference type="Proteomes" id="UP000284990">
    <property type="component" value="Unassembled WGS sequence"/>
</dbReference>
<evidence type="ECO:0000313" key="3">
    <source>
        <dbReference type="EMBL" id="RHH85335.1"/>
    </source>
</evidence>
<evidence type="ECO:0000313" key="5">
    <source>
        <dbReference type="Proteomes" id="UP000284990"/>
    </source>
</evidence>
<dbReference type="EMBL" id="QSFW01000013">
    <property type="protein sequence ID" value="RHA86934.1"/>
    <property type="molecule type" value="Genomic_DNA"/>
</dbReference>
<gene>
    <name evidence="3" type="ORF">DW192_00985</name>
    <name evidence="2" type="ORF">DW916_07045</name>
    <name evidence="1" type="ORF">DWV60_13315</name>
</gene>
<dbReference type="Proteomes" id="UP000284548">
    <property type="component" value="Unassembled WGS sequence"/>
</dbReference>
<name>A0A3R6HTF1_9BACT</name>
<dbReference type="AlphaFoldDB" id="A0A3R6HTF1"/>
<dbReference type="Proteomes" id="UP000286077">
    <property type="component" value="Unassembled WGS sequence"/>
</dbReference>
<evidence type="ECO:0000313" key="1">
    <source>
        <dbReference type="EMBL" id="RGW65464.1"/>
    </source>
</evidence>
<comment type="caution">
    <text evidence="3">The sequence shown here is derived from an EMBL/GenBank/DDBJ whole genome shotgun (WGS) entry which is preliminary data.</text>
</comment>
<evidence type="ECO:0000313" key="2">
    <source>
        <dbReference type="EMBL" id="RHA86934.1"/>
    </source>
</evidence>
<proteinExistence type="predicted"/>
<sequence length="98" mass="11679">MFGKIFSVKTDIVYRREESLNLFDGKKKLDKVVSGRVFKEQIKFFGFTIRTKFFYQICCPQVNMNDTHEACTLNRVEDLVRTECYNKVVEYSNRKHHA</sequence>
<dbReference type="EMBL" id="QSAQ01000039">
    <property type="protein sequence ID" value="RGW65464.1"/>
    <property type="molecule type" value="Genomic_DNA"/>
</dbReference>
<accession>A0A3R6HTF1</accession>
<dbReference type="EMBL" id="QRKB01000001">
    <property type="protein sequence ID" value="RHH85335.1"/>
    <property type="molecule type" value="Genomic_DNA"/>
</dbReference>
<reference evidence="4 5" key="1">
    <citation type="submission" date="2018-08" db="EMBL/GenBank/DDBJ databases">
        <title>A genome reference for cultivated species of the human gut microbiota.</title>
        <authorList>
            <person name="Zou Y."/>
            <person name="Xue W."/>
            <person name="Luo G."/>
        </authorList>
    </citation>
    <scope>NUCLEOTIDE SEQUENCE [LARGE SCALE GENOMIC DNA]</scope>
    <source>
        <strain evidence="1 6">AF11-14</strain>
        <strain evidence="3 4">AM16-54</strain>
        <strain evidence="2 5">AM42-23AC</strain>
    </source>
</reference>
<dbReference type="RefSeq" id="WP_118141328.1">
    <property type="nucleotide sequence ID" value="NZ_JAQEAK010000021.1"/>
</dbReference>
<evidence type="ECO:0000313" key="6">
    <source>
        <dbReference type="Proteomes" id="UP000286077"/>
    </source>
</evidence>
<evidence type="ECO:0000313" key="4">
    <source>
        <dbReference type="Proteomes" id="UP000284548"/>
    </source>
</evidence>